<feature type="transmembrane region" description="Helical" evidence="10">
    <location>
        <begin position="213"/>
        <end position="231"/>
    </location>
</feature>
<organism evidence="12 13">
    <name type="scientific">Furfurilactobacillus curtus</name>
    <dbReference type="NCBI Taxonomy" id="1746200"/>
    <lineage>
        <taxon>Bacteria</taxon>
        <taxon>Bacillati</taxon>
        <taxon>Bacillota</taxon>
        <taxon>Bacilli</taxon>
        <taxon>Lactobacillales</taxon>
        <taxon>Lactobacillaceae</taxon>
        <taxon>Furfurilactobacillus</taxon>
    </lineage>
</organism>
<evidence type="ECO:0000256" key="9">
    <source>
        <dbReference type="ARBA" id="ARBA00023201"/>
    </source>
</evidence>
<evidence type="ECO:0000256" key="6">
    <source>
        <dbReference type="ARBA" id="ARBA00023053"/>
    </source>
</evidence>
<feature type="domain" description="Cation/H+ exchanger transmembrane" evidence="11">
    <location>
        <begin position="12"/>
        <end position="404"/>
    </location>
</feature>
<evidence type="ECO:0000256" key="8">
    <source>
        <dbReference type="ARBA" id="ARBA00023136"/>
    </source>
</evidence>
<evidence type="ECO:0000256" key="1">
    <source>
        <dbReference type="ARBA" id="ARBA00004651"/>
    </source>
</evidence>
<keyword evidence="6" id="KW-0915">Sodium</keyword>
<keyword evidence="8 10" id="KW-0472">Membrane</keyword>
<dbReference type="Pfam" id="PF00999">
    <property type="entry name" value="Na_H_Exchanger"/>
    <property type="match status" value="1"/>
</dbReference>
<evidence type="ECO:0000256" key="2">
    <source>
        <dbReference type="ARBA" id="ARBA00022448"/>
    </source>
</evidence>
<evidence type="ECO:0000256" key="7">
    <source>
        <dbReference type="ARBA" id="ARBA00023065"/>
    </source>
</evidence>
<evidence type="ECO:0000313" key="13">
    <source>
        <dbReference type="Proteomes" id="UP001628078"/>
    </source>
</evidence>
<gene>
    <name evidence="12" type="primary">nhaP2</name>
    <name evidence="12" type="ORF">JCM31185_08990</name>
</gene>
<dbReference type="InterPro" id="IPR018422">
    <property type="entry name" value="Cation/H_exchanger_CPA1"/>
</dbReference>
<evidence type="ECO:0000313" key="12">
    <source>
        <dbReference type="EMBL" id="GKT05611.1"/>
    </source>
</evidence>
<evidence type="ECO:0000256" key="4">
    <source>
        <dbReference type="ARBA" id="ARBA00022692"/>
    </source>
</evidence>
<keyword evidence="13" id="KW-1185">Reference proteome</keyword>
<evidence type="ECO:0000259" key="11">
    <source>
        <dbReference type="Pfam" id="PF00999"/>
    </source>
</evidence>
<feature type="transmembrane region" description="Helical" evidence="10">
    <location>
        <begin position="266"/>
        <end position="288"/>
    </location>
</feature>
<accession>A0ABQ5JMF7</accession>
<dbReference type="EMBL" id="BQXO01000002">
    <property type="protein sequence ID" value="GKT05611.1"/>
    <property type="molecule type" value="Genomic_DNA"/>
</dbReference>
<dbReference type="RefSeq" id="WP_407882991.1">
    <property type="nucleotide sequence ID" value="NZ_BQXO01000002.1"/>
</dbReference>
<keyword evidence="4 10" id="KW-0812">Transmembrane</keyword>
<feature type="transmembrane region" description="Helical" evidence="10">
    <location>
        <begin position="237"/>
        <end position="254"/>
    </location>
</feature>
<keyword evidence="5 10" id="KW-1133">Transmembrane helix</keyword>
<protein>
    <submittedName>
        <fullName evidence="12">Na+/H+ antiporter</fullName>
    </submittedName>
</protein>
<keyword evidence="2" id="KW-0813">Transport</keyword>
<keyword evidence="7" id="KW-0406">Ion transport</keyword>
<comment type="subcellular location">
    <subcellularLocation>
        <location evidence="1">Cell membrane</location>
        <topology evidence="1">Multi-pass membrane protein</topology>
    </subcellularLocation>
</comment>
<name>A0ABQ5JMF7_9LACO</name>
<feature type="transmembrane region" description="Helical" evidence="10">
    <location>
        <begin position="113"/>
        <end position="131"/>
    </location>
</feature>
<dbReference type="PANTHER" id="PTHR10110">
    <property type="entry name" value="SODIUM/HYDROGEN EXCHANGER"/>
    <property type="match status" value="1"/>
</dbReference>
<evidence type="ECO:0000256" key="10">
    <source>
        <dbReference type="SAM" id="Phobius"/>
    </source>
</evidence>
<dbReference type="PANTHER" id="PTHR10110:SF86">
    <property type="entry name" value="SODIUM_HYDROGEN EXCHANGER 7"/>
    <property type="match status" value="1"/>
</dbReference>
<feature type="transmembrane region" description="Helical" evidence="10">
    <location>
        <begin position="84"/>
        <end position="107"/>
    </location>
</feature>
<dbReference type="Gene3D" id="6.10.140.1330">
    <property type="match status" value="1"/>
</dbReference>
<reference evidence="12 13" key="1">
    <citation type="submission" date="2022-03" db="EMBL/GenBank/DDBJ databases">
        <title>Draft genome sequence of Furfurilactobacillus curtus JCM 31185.</title>
        <authorList>
            <person name="Suzuki S."/>
            <person name="Endo A."/>
            <person name="Kajikawa A."/>
        </authorList>
    </citation>
    <scope>NUCLEOTIDE SEQUENCE [LARGE SCALE GENOMIC DNA]</scope>
    <source>
        <strain evidence="12 13">JCM 31185</strain>
    </source>
</reference>
<feature type="transmembrane region" description="Helical" evidence="10">
    <location>
        <begin position="308"/>
        <end position="329"/>
    </location>
</feature>
<evidence type="ECO:0000256" key="5">
    <source>
        <dbReference type="ARBA" id="ARBA00022989"/>
    </source>
</evidence>
<comment type="caution">
    <text evidence="12">The sequence shown here is derived from an EMBL/GenBank/DDBJ whole genome shotgun (WGS) entry which is preliminary data.</text>
</comment>
<dbReference type="Proteomes" id="UP001628078">
    <property type="component" value="Unassembled WGS sequence"/>
</dbReference>
<evidence type="ECO:0000256" key="3">
    <source>
        <dbReference type="ARBA" id="ARBA00022475"/>
    </source>
</evidence>
<feature type="transmembrane region" description="Helical" evidence="10">
    <location>
        <begin position="341"/>
        <end position="362"/>
    </location>
</feature>
<dbReference type="InterPro" id="IPR006153">
    <property type="entry name" value="Cation/H_exchanger_TM"/>
</dbReference>
<feature type="transmembrane region" description="Helical" evidence="10">
    <location>
        <begin position="176"/>
        <end position="201"/>
    </location>
</feature>
<keyword evidence="3" id="KW-1003">Cell membrane</keyword>
<sequence>MEILFAVGILIVAVIAAEIIYQQFSAIPLAFYQIAAGVLLSLTTLYHHYQFDPEFFLLAIIAPIMFNDAQETSRKTLSRNITDTLSLAIMLVVTTVLIVGFGVHLIYPALTLSLAFLLIAIVTPTDATAVSSVTQNLQLPTGLMDTLKNESLFNDASGIVAFDLALTAFMSGDFSVSHGVIFFLETFFGGLLVGAFLGWLVTALRIALIRWNIESASIAVPVQLLTPFIIYWAAEEFHVSGILAVVAAGLIHGIERDNLRLTSTKIQVVSTSVWGLVTSLLNGFVFVLLGVSLPTIIDNLLAKHQVSILILTALAIGIYILMMGIRFLWIRQFIRLPFGKSVNLSAALLSLSGVHGTVTLAMAFSLPLTLTNGTTFPMRNELIFIAAIIILLSLIVPLFTVPFILPVQESDDQDDFDTAHHAMIDYAIAWLKNNATESNARHQVIETLAFEKGLRTRPDRKQVDALFKMATQAEVTAVNNRISSGELTNIEQTIYQRYVFMLTSRQASPTGHTRIGLRTKFILAKLSHPLKHYKMRKKARQIYKQAEQQRKSSQLSTSDQLVAATRTNEQQPLSQSLISAVNEQPLARLNQSRQIMIDVEQLGNEAVMTWLKNQQVSSDQAAVNFVRDTYIKRSRRFKHDDDKADDEMLNALYLAAFQAEYQFVQDALSRDKLSTSLAKSLREQVSYDQMVYMQNDNL</sequence>
<feature type="transmembrane region" description="Helical" evidence="10">
    <location>
        <begin position="382"/>
        <end position="405"/>
    </location>
</feature>
<feature type="transmembrane region" description="Helical" evidence="10">
    <location>
        <begin position="26"/>
        <end position="46"/>
    </location>
</feature>
<proteinExistence type="predicted"/>
<keyword evidence="9" id="KW-0739">Sodium transport</keyword>